<dbReference type="KEGG" id="csty:KN1_23810"/>
<name>A0A8D5ZJ13_9CREN</name>
<reference evidence="1 2" key="1">
    <citation type="submission" date="2021-04" db="EMBL/GenBank/DDBJ databases">
        <title>Complete genome sequence of Stygiolobus sp. KN-1.</title>
        <authorList>
            <person name="Nakamura K."/>
            <person name="Sakai H."/>
            <person name="Kurosawa N."/>
        </authorList>
    </citation>
    <scope>NUCLEOTIDE SEQUENCE [LARGE SCALE GENOMIC DNA]</scope>
    <source>
        <strain evidence="1 2">KN-1</strain>
    </source>
</reference>
<organism evidence="1 2">
    <name type="scientific">Stygiolobus caldivivus</name>
    <dbReference type="NCBI Taxonomy" id="2824673"/>
    <lineage>
        <taxon>Archaea</taxon>
        <taxon>Thermoproteota</taxon>
        <taxon>Thermoprotei</taxon>
        <taxon>Sulfolobales</taxon>
        <taxon>Sulfolobaceae</taxon>
        <taxon>Stygiolobus</taxon>
    </lineage>
</organism>
<proteinExistence type="predicted"/>
<dbReference type="Proteomes" id="UP000825123">
    <property type="component" value="Chromosome"/>
</dbReference>
<evidence type="ECO:0000313" key="2">
    <source>
        <dbReference type="Proteomes" id="UP000825123"/>
    </source>
</evidence>
<dbReference type="AlphaFoldDB" id="A0A8D5ZJ13"/>
<accession>A0A8D5ZJ13</accession>
<keyword evidence="2" id="KW-1185">Reference proteome</keyword>
<evidence type="ECO:0000313" key="1">
    <source>
        <dbReference type="EMBL" id="BCU71084.1"/>
    </source>
</evidence>
<gene>
    <name evidence="1" type="ORF">KN1_23810</name>
</gene>
<dbReference type="EMBL" id="AP024597">
    <property type="protein sequence ID" value="BCU71084.1"/>
    <property type="molecule type" value="Genomic_DNA"/>
</dbReference>
<protein>
    <submittedName>
        <fullName evidence="1">Uncharacterized protein</fullName>
    </submittedName>
</protein>
<sequence length="135" mass="15445">MTLLRWPASRKTGLNQWLRSARVSIDPAFITKMVITGFSSGLIPDIRVWRGSDFECGVFLRWFIRSINKVFGEVNVSNVVIIWPGFVVLRKVQSPLGYSYDDVIAQAKVYMGIQDEGLFRSWARFMLFKHGVING</sequence>